<evidence type="ECO:0000256" key="1">
    <source>
        <dbReference type="SAM" id="MobiDB-lite"/>
    </source>
</evidence>
<organism evidence="2 3">
    <name type="scientific">Petrolisthes cinctipes</name>
    <name type="common">Flat porcelain crab</name>
    <dbReference type="NCBI Taxonomy" id="88211"/>
    <lineage>
        <taxon>Eukaryota</taxon>
        <taxon>Metazoa</taxon>
        <taxon>Ecdysozoa</taxon>
        <taxon>Arthropoda</taxon>
        <taxon>Crustacea</taxon>
        <taxon>Multicrustacea</taxon>
        <taxon>Malacostraca</taxon>
        <taxon>Eumalacostraca</taxon>
        <taxon>Eucarida</taxon>
        <taxon>Decapoda</taxon>
        <taxon>Pleocyemata</taxon>
        <taxon>Anomura</taxon>
        <taxon>Galatheoidea</taxon>
        <taxon>Porcellanidae</taxon>
        <taxon>Petrolisthes</taxon>
    </lineage>
</organism>
<sequence>MYNNSGSRGRSKSLTRDDLWLRSHPRKTVTYEDEVLQRLQQQPPKGVVSRSSLSIDKSVPYESDLEVREHIPQSLVHKSRAGLTGIHWGHRRGWQPSSGDRNFGLLRESSVEAGTPRDHRPPEVVPGVAAVPSGPVEESCSSVR</sequence>
<comment type="caution">
    <text evidence="2">The sequence shown here is derived from an EMBL/GenBank/DDBJ whole genome shotgun (WGS) entry which is preliminary data.</text>
</comment>
<gene>
    <name evidence="2" type="ORF">Pcinc_042461</name>
</gene>
<dbReference type="Proteomes" id="UP001286313">
    <property type="component" value="Unassembled WGS sequence"/>
</dbReference>
<proteinExistence type="predicted"/>
<accession>A0AAE1EH05</accession>
<reference evidence="2" key="1">
    <citation type="submission" date="2023-10" db="EMBL/GenBank/DDBJ databases">
        <title>Genome assemblies of two species of porcelain crab, Petrolisthes cinctipes and Petrolisthes manimaculis (Anomura: Porcellanidae).</title>
        <authorList>
            <person name="Angst P."/>
        </authorList>
    </citation>
    <scope>NUCLEOTIDE SEQUENCE</scope>
    <source>
        <strain evidence="2">PB745_01</strain>
        <tissue evidence="2">Gill</tissue>
    </source>
</reference>
<dbReference type="EMBL" id="JAWQEG010008166">
    <property type="protein sequence ID" value="KAK3850858.1"/>
    <property type="molecule type" value="Genomic_DNA"/>
</dbReference>
<protein>
    <submittedName>
        <fullName evidence="2">Uncharacterized protein</fullName>
    </submittedName>
</protein>
<keyword evidence="3" id="KW-1185">Reference proteome</keyword>
<evidence type="ECO:0000313" key="3">
    <source>
        <dbReference type="Proteomes" id="UP001286313"/>
    </source>
</evidence>
<feature type="region of interest" description="Disordered" evidence="1">
    <location>
        <begin position="88"/>
        <end position="144"/>
    </location>
</feature>
<evidence type="ECO:0000313" key="2">
    <source>
        <dbReference type="EMBL" id="KAK3850858.1"/>
    </source>
</evidence>
<name>A0AAE1EH05_PETCI</name>
<dbReference type="AlphaFoldDB" id="A0AAE1EH05"/>
<feature type="compositionally biased region" description="Low complexity" evidence="1">
    <location>
        <begin position="125"/>
        <end position="137"/>
    </location>
</feature>